<dbReference type="EMBL" id="KZ805337">
    <property type="protein sequence ID" value="PVI02897.1"/>
    <property type="molecule type" value="Genomic_DNA"/>
</dbReference>
<name>A0A2V1DXI5_9PLEO</name>
<dbReference type="OrthoDB" id="3796641at2759"/>
<organism evidence="1 2">
    <name type="scientific">Periconia macrospinosa</name>
    <dbReference type="NCBI Taxonomy" id="97972"/>
    <lineage>
        <taxon>Eukaryota</taxon>
        <taxon>Fungi</taxon>
        <taxon>Dikarya</taxon>
        <taxon>Ascomycota</taxon>
        <taxon>Pezizomycotina</taxon>
        <taxon>Dothideomycetes</taxon>
        <taxon>Pleosporomycetidae</taxon>
        <taxon>Pleosporales</taxon>
        <taxon>Massarineae</taxon>
        <taxon>Periconiaceae</taxon>
        <taxon>Periconia</taxon>
    </lineage>
</organism>
<sequence>MFYASTKMVTDDAFISDVFLSPRSDITSWKPACTHLSLSESVRADLGLTAEQLIVAHQYRLNRGRAKTERYRKRKRRVNEIAASVRAKAKELQRFRCEVCDHNAAIQLAFDYHLQTAAHAEAVKNGGKVVKPLSAAALSRRASRAAALESREYYCAPCDTFLVGINVGRYIPASPRPRLLDF</sequence>
<evidence type="ECO:0000313" key="2">
    <source>
        <dbReference type="Proteomes" id="UP000244855"/>
    </source>
</evidence>
<accession>A0A2V1DXI5</accession>
<protein>
    <submittedName>
        <fullName evidence="1">Uncharacterized protein</fullName>
    </submittedName>
</protein>
<reference evidence="1 2" key="1">
    <citation type="journal article" date="2018" name="Sci. Rep.">
        <title>Comparative genomics provides insights into the lifestyle and reveals functional heterogeneity of dark septate endophytic fungi.</title>
        <authorList>
            <person name="Knapp D.G."/>
            <person name="Nemeth J.B."/>
            <person name="Barry K."/>
            <person name="Hainaut M."/>
            <person name="Henrissat B."/>
            <person name="Johnson J."/>
            <person name="Kuo A."/>
            <person name="Lim J.H.P."/>
            <person name="Lipzen A."/>
            <person name="Nolan M."/>
            <person name="Ohm R.A."/>
            <person name="Tamas L."/>
            <person name="Grigoriev I.V."/>
            <person name="Spatafora J.W."/>
            <person name="Nagy L.G."/>
            <person name="Kovacs G.M."/>
        </authorList>
    </citation>
    <scope>NUCLEOTIDE SEQUENCE [LARGE SCALE GENOMIC DNA]</scope>
    <source>
        <strain evidence="1 2">DSE2036</strain>
    </source>
</reference>
<dbReference type="AlphaFoldDB" id="A0A2V1DXI5"/>
<proteinExistence type="predicted"/>
<evidence type="ECO:0000313" key="1">
    <source>
        <dbReference type="EMBL" id="PVI02897.1"/>
    </source>
</evidence>
<gene>
    <name evidence="1" type="ORF">DM02DRAFT_653050</name>
</gene>
<keyword evidence="2" id="KW-1185">Reference proteome</keyword>
<dbReference type="Proteomes" id="UP000244855">
    <property type="component" value="Unassembled WGS sequence"/>
</dbReference>
<dbReference type="STRING" id="97972.A0A2V1DXI5"/>